<dbReference type="EMBL" id="JAATOP010000003">
    <property type="protein sequence ID" value="NIY71914.1"/>
    <property type="molecule type" value="Genomic_DNA"/>
</dbReference>
<feature type="transmembrane region" description="Helical" evidence="1">
    <location>
        <begin position="208"/>
        <end position="232"/>
    </location>
</feature>
<dbReference type="InterPro" id="IPR000620">
    <property type="entry name" value="EamA_dom"/>
</dbReference>
<feature type="transmembrane region" description="Helical" evidence="1">
    <location>
        <begin position="125"/>
        <end position="145"/>
    </location>
</feature>
<dbReference type="Pfam" id="PF00892">
    <property type="entry name" value="EamA"/>
    <property type="match status" value="2"/>
</dbReference>
<name>A0ABX0VVS0_9RHOB</name>
<feature type="transmembrane region" description="Helical" evidence="1">
    <location>
        <begin position="182"/>
        <end position="202"/>
    </location>
</feature>
<keyword evidence="4" id="KW-1185">Reference proteome</keyword>
<proteinExistence type="predicted"/>
<dbReference type="Proteomes" id="UP000709466">
    <property type="component" value="Unassembled WGS sequence"/>
</dbReference>
<dbReference type="SUPFAM" id="SSF103481">
    <property type="entry name" value="Multidrug resistance efflux transporter EmrE"/>
    <property type="match status" value="2"/>
</dbReference>
<evidence type="ECO:0000313" key="4">
    <source>
        <dbReference type="Proteomes" id="UP000709466"/>
    </source>
</evidence>
<accession>A0ABX0VVS0</accession>
<evidence type="ECO:0000259" key="2">
    <source>
        <dbReference type="Pfam" id="PF00892"/>
    </source>
</evidence>
<feature type="transmembrane region" description="Helical" evidence="1">
    <location>
        <begin position="7"/>
        <end position="25"/>
    </location>
</feature>
<gene>
    <name evidence="3" type="ORF">HCZ30_05630</name>
</gene>
<feature type="transmembrane region" description="Helical" evidence="1">
    <location>
        <begin position="37"/>
        <end position="57"/>
    </location>
</feature>
<organism evidence="3 4">
    <name type="scientific">Marivivens donghaensis</name>
    <dbReference type="NCBI Taxonomy" id="1699413"/>
    <lineage>
        <taxon>Bacteria</taxon>
        <taxon>Pseudomonadati</taxon>
        <taxon>Pseudomonadota</taxon>
        <taxon>Alphaproteobacteria</taxon>
        <taxon>Rhodobacterales</taxon>
        <taxon>Paracoccaceae</taxon>
        <taxon>Marivivens group</taxon>
        <taxon>Marivivens</taxon>
    </lineage>
</organism>
<evidence type="ECO:0000313" key="3">
    <source>
        <dbReference type="EMBL" id="NIY71914.1"/>
    </source>
</evidence>
<evidence type="ECO:0000256" key="1">
    <source>
        <dbReference type="SAM" id="Phobius"/>
    </source>
</evidence>
<sequence length="296" mass="31267">MDQAKTIRLATVIVTLTGVLWGLYWMPVRAMDGLGLLGAWGTLAITFAAAIILLPFAMHHAAELCRADFWALASLLFGGAAFAMYSISLVDGRVAIIILLYFLTPVWSTLIARFLFGEETTLTRLLAIIAGIAGLGIFLSADGTIPYPRSWGEWMALISGMMWAVATTGMKYRPSVKPFPAAFVFACGAAGTSLLFALVSGAPDFSGLNIAPVIGTAILAGGLWWGASLSGLMWATARLEPARVGILLMTEVIAGTISAAIFAGEMPAAQEILGGVLVLTAGILEIWPERKEPAFA</sequence>
<comment type="caution">
    <text evidence="3">The sequence shown here is derived from an EMBL/GenBank/DDBJ whole genome shotgun (WGS) entry which is preliminary data.</text>
</comment>
<dbReference type="PANTHER" id="PTHR22911">
    <property type="entry name" value="ACYL-MALONYL CONDENSING ENZYME-RELATED"/>
    <property type="match status" value="1"/>
</dbReference>
<dbReference type="RefSeq" id="WP_167637289.1">
    <property type="nucleotide sequence ID" value="NZ_JAATOP010000003.1"/>
</dbReference>
<protein>
    <submittedName>
        <fullName evidence="3">DMT family transporter</fullName>
    </submittedName>
</protein>
<keyword evidence="1" id="KW-0472">Membrane</keyword>
<feature type="transmembrane region" description="Helical" evidence="1">
    <location>
        <begin position="69"/>
        <end position="88"/>
    </location>
</feature>
<keyword evidence="1" id="KW-1133">Transmembrane helix</keyword>
<dbReference type="InterPro" id="IPR037185">
    <property type="entry name" value="EmrE-like"/>
</dbReference>
<keyword evidence="1" id="KW-0812">Transmembrane</keyword>
<feature type="domain" description="EamA" evidence="2">
    <location>
        <begin position="13"/>
        <end position="138"/>
    </location>
</feature>
<feature type="transmembrane region" description="Helical" evidence="1">
    <location>
        <begin position="244"/>
        <end position="262"/>
    </location>
</feature>
<feature type="domain" description="EamA" evidence="2">
    <location>
        <begin position="151"/>
        <end position="281"/>
    </location>
</feature>
<feature type="transmembrane region" description="Helical" evidence="1">
    <location>
        <begin position="94"/>
        <end position="116"/>
    </location>
</feature>
<reference evidence="3 4" key="1">
    <citation type="submission" date="2020-03" db="EMBL/GenBank/DDBJ databases">
        <title>Bacterial isolates of synthetic phycosphere.</title>
        <authorList>
            <person name="Fu H."/>
            <person name="Moran M.A."/>
        </authorList>
    </citation>
    <scope>NUCLEOTIDE SEQUENCE [LARGE SCALE GENOMIC DNA]</scope>
    <source>
        <strain evidence="3 4">HF1</strain>
    </source>
</reference>